<dbReference type="InterPro" id="IPR009057">
    <property type="entry name" value="Homeodomain-like_sf"/>
</dbReference>
<dbReference type="Gene3D" id="1.10.357.10">
    <property type="entry name" value="Tetracycline Repressor, domain 2"/>
    <property type="match status" value="1"/>
</dbReference>
<comment type="caution">
    <text evidence="1">The sequence shown here is derived from an EMBL/GenBank/DDBJ whole genome shotgun (WGS) entry which is preliminary data.</text>
</comment>
<dbReference type="SUPFAM" id="SSF46689">
    <property type="entry name" value="Homeodomain-like"/>
    <property type="match status" value="1"/>
</dbReference>
<accession>A0ABT0HZ65</accession>
<name>A0ABT0HZ65_9LACO</name>
<dbReference type="RefSeq" id="WP_248596927.1">
    <property type="nucleotide sequence ID" value="NZ_JAJIAR010000024.1"/>
</dbReference>
<organism evidence="1 2">
    <name type="scientific">Apilactobacillus nanyangensis</name>
    <dbReference type="NCBI Taxonomy" id="2799579"/>
    <lineage>
        <taxon>Bacteria</taxon>
        <taxon>Bacillati</taxon>
        <taxon>Bacillota</taxon>
        <taxon>Bacilli</taxon>
        <taxon>Lactobacillales</taxon>
        <taxon>Lactobacillaceae</taxon>
        <taxon>Apilactobacillus</taxon>
    </lineage>
</organism>
<proteinExistence type="predicted"/>
<dbReference type="Proteomes" id="UP001522816">
    <property type="component" value="Unassembled WGS sequence"/>
</dbReference>
<keyword evidence="2" id="KW-1185">Reference proteome</keyword>
<evidence type="ECO:0000313" key="1">
    <source>
        <dbReference type="EMBL" id="MCK8612217.1"/>
    </source>
</evidence>
<protein>
    <submittedName>
        <fullName evidence="1">TetR/AcrR family transcriptional regulator</fullName>
    </submittedName>
</protein>
<dbReference type="EMBL" id="JAJIAR010000024">
    <property type="protein sequence ID" value="MCK8612217.1"/>
    <property type="molecule type" value="Genomic_DNA"/>
</dbReference>
<gene>
    <name evidence="1" type="ORF">LNP10_06910</name>
</gene>
<sequence>MRTATISKEDIIKTAIITIEKGDKLTFSTISRRMKITSQSLYNYFKNQQELEYAIVGSVISSACQIAQYKTFGKSGHDGVIYLAQTFRRMGIKHINLAQFVISHHRTNQYKIVTDEFNELKIILDRMLESYFDSEQILKASRLIRSLVVGDILNVGTGWFKSPEMRAESSFVEMLDLSLNALRNS</sequence>
<evidence type="ECO:0000313" key="2">
    <source>
        <dbReference type="Proteomes" id="UP001522816"/>
    </source>
</evidence>
<reference evidence="1 2" key="1">
    <citation type="submission" date="2021-11" db="EMBL/GenBank/DDBJ databases">
        <title>Comparative genomics of bee honey and flower isolates.</title>
        <authorList>
            <person name="Bechtner J.D."/>
            <person name="Gallus M.K."/>
            <person name="Ehrmann M."/>
        </authorList>
    </citation>
    <scope>NUCLEOTIDE SEQUENCE [LARGE SCALE GENOMIC DNA]</scope>
    <source>
        <strain evidence="1 2">7</strain>
    </source>
</reference>